<keyword evidence="1" id="KW-0472">Membrane</keyword>
<proteinExistence type="predicted"/>
<feature type="domain" description="CAAX prenyl protease 2/Lysostaphin resistance protein A-like" evidence="2">
    <location>
        <begin position="159"/>
        <end position="250"/>
    </location>
</feature>
<keyword evidence="3" id="KW-0482">Metalloprotease</keyword>
<keyword evidence="1" id="KW-0812">Transmembrane</keyword>
<dbReference type="GO" id="GO:0008237">
    <property type="term" value="F:metallopeptidase activity"/>
    <property type="evidence" value="ECO:0007669"/>
    <property type="project" value="UniProtKB-KW"/>
</dbReference>
<gene>
    <name evidence="3" type="ORF">IV501_06695</name>
</gene>
<dbReference type="AlphaFoldDB" id="A0A934SIK0"/>
<sequence>MRPATPALPGRFPASSAEPSSRGRIRAEILIVLGLSLGASAVYSIVSLVNSLTRTAPLSSQTATLNGSLSSRPVFDLIYQFLAIFFDLVPVALVCFLLWSAARPHLARLGLDFRRPGRDILIALGLALVVGIPGIGVYVASRALGIGLTVSASPLDTYWWTVPILVLSALRAGLQEEVIVVGYLFDRLRDLGWKTWPIILVAAALRGSYHLYQGFGAFVGNFALGIIFGWMYTRYGRVLPLIIAHFIIDTAVFVGYPWAATTFPGVFGR</sequence>
<evidence type="ECO:0000259" key="2">
    <source>
        <dbReference type="Pfam" id="PF02517"/>
    </source>
</evidence>
<protein>
    <submittedName>
        <fullName evidence="3">CPBP family intramembrane metalloprotease</fullName>
    </submittedName>
</protein>
<accession>A0A934SIK0</accession>
<dbReference type="GO" id="GO:0004175">
    <property type="term" value="F:endopeptidase activity"/>
    <property type="evidence" value="ECO:0007669"/>
    <property type="project" value="UniProtKB-ARBA"/>
</dbReference>
<feature type="transmembrane region" description="Helical" evidence="1">
    <location>
        <begin position="29"/>
        <end position="49"/>
    </location>
</feature>
<name>A0A934SIK0_9MICO</name>
<keyword evidence="3" id="KW-0378">Hydrolase</keyword>
<dbReference type="GO" id="GO:0080120">
    <property type="term" value="P:CAAX-box protein maturation"/>
    <property type="evidence" value="ECO:0007669"/>
    <property type="project" value="UniProtKB-ARBA"/>
</dbReference>
<reference evidence="3" key="1">
    <citation type="submission" date="2021-01" db="EMBL/GenBank/DDBJ databases">
        <title>Lacisediminihabitans sp. nov. strain G11-30, isolated from Antarctic Soil.</title>
        <authorList>
            <person name="Li J."/>
        </authorList>
    </citation>
    <scope>NUCLEOTIDE SEQUENCE</scope>
    <source>
        <strain evidence="3">G11-30</strain>
    </source>
</reference>
<evidence type="ECO:0000313" key="4">
    <source>
        <dbReference type="Proteomes" id="UP000636458"/>
    </source>
</evidence>
<keyword evidence="4" id="KW-1185">Reference proteome</keyword>
<dbReference type="RefSeq" id="WP_200555675.1">
    <property type="nucleotide sequence ID" value="NZ_JAEPES010000002.1"/>
</dbReference>
<feature type="transmembrane region" description="Helical" evidence="1">
    <location>
        <begin position="239"/>
        <end position="259"/>
    </location>
</feature>
<evidence type="ECO:0000313" key="3">
    <source>
        <dbReference type="EMBL" id="MBK4347317.1"/>
    </source>
</evidence>
<dbReference type="Pfam" id="PF02517">
    <property type="entry name" value="Rce1-like"/>
    <property type="match status" value="1"/>
</dbReference>
<keyword evidence="1" id="KW-1133">Transmembrane helix</keyword>
<dbReference type="Proteomes" id="UP000636458">
    <property type="component" value="Unassembled WGS sequence"/>
</dbReference>
<feature type="transmembrane region" description="Helical" evidence="1">
    <location>
        <begin position="120"/>
        <end position="140"/>
    </location>
</feature>
<keyword evidence="3" id="KW-0645">Protease</keyword>
<feature type="transmembrane region" description="Helical" evidence="1">
    <location>
        <begin position="215"/>
        <end position="232"/>
    </location>
</feature>
<feature type="transmembrane region" description="Helical" evidence="1">
    <location>
        <begin position="77"/>
        <end position="99"/>
    </location>
</feature>
<comment type="caution">
    <text evidence="3">The sequence shown here is derived from an EMBL/GenBank/DDBJ whole genome shotgun (WGS) entry which is preliminary data.</text>
</comment>
<evidence type="ECO:0000256" key="1">
    <source>
        <dbReference type="SAM" id="Phobius"/>
    </source>
</evidence>
<organism evidence="3 4">
    <name type="scientific">Lacisediminihabitans changchengi</name>
    <dbReference type="NCBI Taxonomy" id="2787634"/>
    <lineage>
        <taxon>Bacteria</taxon>
        <taxon>Bacillati</taxon>
        <taxon>Actinomycetota</taxon>
        <taxon>Actinomycetes</taxon>
        <taxon>Micrococcales</taxon>
        <taxon>Microbacteriaceae</taxon>
        <taxon>Lacisediminihabitans</taxon>
    </lineage>
</organism>
<dbReference type="EMBL" id="JAEPES010000002">
    <property type="protein sequence ID" value="MBK4347317.1"/>
    <property type="molecule type" value="Genomic_DNA"/>
</dbReference>
<dbReference type="InterPro" id="IPR003675">
    <property type="entry name" value="Rce1/LyrA-like_dom"/>
</dbReference>